<dbReference type="EMBL" id="NEDP02005094">
    <property type="protein sequence ID" value="OWF43476.1"/>
    <property type="molecule type" value="Genomic_DNA"/>
</dbReference>
<reference evidence="1 2" key="1">
    <citation type="journal article" date="2017" name="Nat. Ecol. Evol.">
        <title>Scallop genome provides insights into evolution of bilaterian karyotype and development.</title>
        <authorList>
            <person name="Wang S."/>
            <person name="Zhang J."/>
            <person name="Jiao W."/>
            <person name="Li J."/>
            <person name="Xun X."/>
            <person name="Sun Y."/>
            <person name="Guo X."/>
            <person name="Huan P."/>
            <person name="Dong B."/>
            <person name="Zhang L."/>
            <person name="Hu X."/>
            <person name="Sun X."/>
            <person name="Wang J."/>
            <person name="Zhao C."/>
            <person name="Wang Y."/>
            <person name="Wang D."/>
            <person name="Huang X."/>
            <person name="Wang R."/>
            <person name="Lv J."/>
            <person name="Li Y."/>
            <person name="Zhang Z."/>
            <person name="Liu B."/>
            <person name="Lu W."/>
            <person name="Hui Y."/>
            <person name="Liang J."/>
            <person name="Zhou Z."/>
            <person name="Hou R."/>
            <person name="Li X."/>
            <person name="Liu Y."/>
            <person name="Li H."/>
            <person name="Ning X."/>
            <person name="Lin Y."/>
            <person name="Zhao L."/>
            <person name="Xing Q."/>
            <person name="Dou J."/>
            <person name="Li Y."/>
            <person name="Mao J."/>
            <person name="Guo H."/>
            <person name="Dou H."/>
            <person name="Li T."/>
            <person name="Mu C."/>
            <person name="Jiang W."/>
            <person name="Fu Q."/>
            <person name="Fu X."/>
            <person name="Miao Y."/>
            <person name="Liu J."/>
            <person name="Yu Q."/>
            <person name="Li R."/>
            <person name="Liao H."/>
            <person name="Li X."/>
            <person name="Kong Y."/>
            <person name="Jiang Z."/>
            <person name="Chourrout D."/>
            <person name="Li R."/>
            <person name="Bao Z."/>
        </authorList>
    </citation>
    <scope>NUCLEOTIDE SEQUENCE [LARGE SCALE GENOMIC DNA]</scope>
    <source>
        <strain evidence="1 2">PY_sf001</strain>
    </source>
</reference>
<organism evidence="1 2">
    <name type="scientific">Mizuhopecten yessoensis</name>
    <name type="common">Japanese scallop</name>
    <name type="synonym">Patinopecten yessoensis</name>
    <dbReference type="NCBI Taxonomy" id="6573"/>
    <lineage>
        <taxon>Eukaryota</taxon>
        <taxon>Metazoa</taxon>
        <taxon>Spiralia</taxon>
        <taxon>Lophotrochozoa</taxon>
        <taxon>Mollusca</taxon>
        <taxon>Bivalvia</taxon>
        <taxon>Autobranchia</taxon>
        <taxon>Pteriomorphia</taxon>
        <taxon>Pectinida</taxon>
        <taxon>Pectinoidea</taxon>
        <taxon>Pectinidae</taxon>
        <taxon>Mizuhopecten</taxon>
    </lineage>
</organism>
<proteinExistence type="predicted"/>
<protein>
    <submittedName>
        <fullName evidence="1">Uncharacterized protein</fullName>
    </submittedName>
</protein>
<dbReference type="OrthoDB" id="6077228at2759"/>
<evidence type="ECO:0000313" key="2">
    <source>
        <dbReference type="Proteomes" id="UP000242188"/>
    </source>
</evidence>
<evidence type="ECO:0000313" key="1">
    <source>
        <dbReference type="EMBL" id="OWF43476.1"/>
    </source>
</evidence>
<gene>
    <name evidence="1" type="ORF">KP79_PYT23888</name>
</gene>
<comment type="caution">
    <text evidence="1">The sequence shown here is derived from an EMBL/GenBank/DDBJ whole genome shotgun (WGS) entry which is preliminary data.</text>
</comment>
<dbReference type="AlphaFoldDB" id="A0A210Q406"/>
<accession>A0A210Q406</accession>
<name>A0A210Q406_MIZYE</name>
<dbReference type="Proteomes" id="UP000242188">
    <property type="component" value="Unassembled WGS sequence"/>
</dbReference>
<dbReference type="STRING" id="6573.A0A210Q406"/>
<sequence>MASIFRRRNKTYTLKEFYESNVTLPVIIYIDQGFAGNNAVETIGAGQYFFIHAVYRQRRAMTRGNIPAVSADKCLISIPLSYPIKFRRVESRLKVGHEDFMWSLLRKFDPPFQVQMSRTDQRRLDTGPCSTTTSEMSNLLVMGKYKEIYLLGNLINQGTGALYYKQVAAIPLYLPDVEISVVDGFAEGINDRWMLYIDKLYAFALQEIDLHVRHGNRESRGM</sequence>
<keyword evidence="2" id="KW-1185">Reference proteome</keyword>